<dbReference type="PROSITE" id="PS51257">
    <property type="entry name" value="PROKAR_LIPOPROTEIN"/>
    <property type="match status" value="1"/>
</dbReference>
<organism evidence="1 2">
    <name type="scientific">Acinetobacter chinensis</name>
    <dbReference type="NCBI Taxonomy" id="2004650"/>
    <lineage>
        <taxon>Bacteria</taxon>
        <taxon>Pseudomonadati</taxon>
        <taxon>Pseudomonadota</taxon>
        <taxon>Gammaproteobacteria</taxon>
        <taxon>Moraxellales</taxon>
        <taxon>Moraxellaceae</taxon>
        <taxon>Acinetobacter</taxon>
    </lineage>
</organism>
<evidence type="ECO:0000313" key="1">
    <source>
        <dbReference type="EMBL" id="MDV2468553.1"/>
    </source>
</evidence>
<keyword evidence="2" id="KW-1185">Reference proteome</keyword>
<name>A0ABU3WDT8_9GAMM</name>
<dbReference type="Proteomes" id="UP001278188">
    <property type="component" value="Unassembled WGS sequence"/>
</dbReference>
<gene>
    <name evidence="1" type="ORF">QR674_06120</name>
</gene>
<evidence type="ECO:0000313" key="2">
    <source>
        <dbReference type="Proteomes" id="UP001278188"/>
    </source>
</evidence>
<evidence type="ECO:0008006" key="3">
    <source>
        <dbReference type="Google" id="ProtNLM"/>
    </source>
</evidence>
<comment type="caution">
    <text evidence="1">The sequence shown here is derived from an EMBL/GenBank/DDBJ whole genome shotgun (WGS) entry which is preliminary data.</text>
</comment>
<sequence>MNYIKILILIHCIAICGCTDSTESRSKPLSEESDIEYYKDISKQGDLVIWGISSDLTIKTVVGNKKNIEQGIVLTDPFLGQYPIDFMPKVKILNDNDKIEKVSDFQHPMRFNLLLNNVKNIKINNFYDKNYQDQVKVYIQNFSTLDPIYFKYKQTPREWINYLTSHKFIKYENSFKKFDLECYSINLDSDISYHCLGHASDPYNSEFLMKINKNLTDQIVVTTEVETPLYPNVRIAWRMSYESLKDWKTVDQNIWRLLKVWNVKK</sequence>
<dbReference type="RefSeq" id="WP_317082762.1">
    <property type="nucleotide sequence ID" value="NZ_JASVDY010000002.1"/>
</dbReference>
<proteinExistence type="predicted"/>
<accession>A0ABU3WDT8</accession>
<dbReference type="EMBL" id="JASVDY010000002">
    <property type="protein sequence ID" value="MDV2468553.1"/>
    <property type="molecule type" value="Genomic_DNA"/>
</dbReference>
<protein>
    <recommendedName>
        <fullName evidence="3">Lipoprotein</fullName>
    </recommendedName>
</protein>
<reference evidence="1 2" key="1">
    <citation type="submission" date="2023-06" db="EMBL/GenBank/DDBJ databases">
        <title>Genomic Analysis of Acinetobacter Strains Recovered from South Australian Aquatic Samples provides Insights into the Circulation of Antibiotic Resistance determinants in the Environment.</title>
        <authorList>
            <person name="Tobin L."/>
            <person name="Jarocki V.M."/>
            <person name="Kenyon J."/>
            <person name="Drigo B."/>
            <person name="Donner E."/>
            <person name="Djordjevic S.P."/>
            <person name="Hamidian M."/>
        </authorList>
    </citation>
    <scope>NUCLEOTIDE SEQUENCE [LARGE SCALE GENOMIC DNA]</scope>
    <source>
        <strain evidence="1 2">SAAc652</strain>
    </source>
</reference>